<organism evidence="3 4">
    <name type="scientific">Candidatus Magnetominusculus xianensis</name>
    <dbReference type="NCBI Taxonomy" id="1748249"/>
    <lineage>
        <taxon>Bacteria</taxon>
        <taxon>Pseudomonadati</taxon>
        <taxon>Nitrospirota</taxon>
        <taxon>Nitrospiria</taxon>
        <taxon>Nitrospirales</taxon>
        <taxon>Nitrospiraceae</taxon>
        <taxon>Candidatus Magnetominusculus</taxon>
    </lineage>
</organism>
<keyword evidence="4" id="KW-1185">Reference proteome</keyword>
<dbReference type="PROSITE" id="PS50075">
    <property type="entry name" value="CARRIER"/>
    <property type="match status" value="1"/>
</dbReference>
<dbReference type="InterPro" id="IPR020845">
    <property type="entry name" value="AMP-binding_CS"/>
</dbReference>
<dbReference type="PROSITE" id="PS00455">
    <property type="entry name" value="AMP_BINDING"/>
    <property type="match status" value="1"/>
</dbReference>
<dbReference type="EC" id="6.2.1.3" evidence="3"/>
<dbReference type="SMART" id="SM00563">
    <property type="entry name" value="PlsC"/>
    <property type="match status" value="1"/>
</dbReference>
<evidence type="ECO:0000313" key="4">
    <source>
        <dbReference type="Proteomes" id="UP000060487"/>
    </source>
</evidence>
<dbReference type="Pfam" id="PF01553">
    <property type="entry name" value="Acyltransferase"/>
    <property type="match status" value="1"/>
</dbReference>
<reference evidence="3 4" key="1">
    <citation type="submission" date="2015-11" db="EMBL/GenBank/DDBJ databases">
        <authorList>
            <person name="Lin W."/>
        </authorList>
    </citation>
    <scope>NUCLEOTIDE SEQUENCE [LARGE SCALE GENOMIC DNA]</scope>
    <source>
        <strain evidence="3 4">HCH-1</strain>
    </source>
</reference>
<dbReference type="SUPFAM" id="SSF56801">
    <property type="entry name" value="Acetyl-CoA synthetase-like"/>
    <property type="match status" value="1"/>
</dbReference>
<gene>
    <name evidence="3" type="ORF">ASN18_0892</name>
</gene>
<dbReference type="InterPro" id="IPR002123">
    <property type="entry name" value="Plipid/glycerol_acylTrfase"/>
</dbReference>
<dbReference type="InterPro" id="IPR045851">
    <property type="entry name" value="AMP-bd_C_sf"/>
</dbReference>
<dbReference type="InterPro" id="IPR036736">
    <property type="entry name" value="ACP-like_sf"/>
</dbReference>
<dbReference type="InterPro" id="IPR042099">
    <property type="entry name" value="ANL_N_sf"/>
</dbReference>
<dbReference type="RefSeq" id="WP_085051449.1">
    <property type="nucleotide sequence ID" value="NZ_LNQR01000032.1"/>
</dbReference>
<dbReference type="SUPFAM" id="SSF47336">
    <property type="entry name" value="ACP-like"/>
    <property type="match status" value="1"/>
</dbReference>
<name>A0ABR5SL48_9BACT</name>
<dbReference type="CDD" id="cd07989">
    <property type="entry name" value="LPLAT_AGPAT-like"/>
    <property type="match status" value="1"/>
</dbReference>
<feature type="domain" description="Carrier" evidence="2">
    <location>
        <begin position="584"/>
        <end position="661"/>
    </location>
</feature>
<protein>
    <submittedName>
        <fullName evidence="3">Long-chain fatty acid--CoA ligase</fullName>
        <ecNumber evidence="3">6.2.1.3</ecNumber>
    </submittedName>
</protein>
<keyword evidence="3" id="KW-0436">Ligase</keyword>
<dbReference type="Gene3D" id="1.10.1200.10">
    <property type="entry name" value="ACP-like"/>
    <property type="match status" value="1"/>
</dbReference>
<dbReference type="Pfam" id="PF13193">
    <property type="entry name" value="AMP-binding_C"/>
    <property type="match status" value="1"/>
</dbReference>
<evidence type="ECO:0000259" key="2">
    <source>
        <dbReference type="PROSITE" id="PS50075"/>
    </source>
</evidence>
<accession>A0ABR5SL48</accession>
<dbReference type="SUPFAM" id="SSF69593">
    <property type="entry name" value="Glycerol-3-phosphate (1)-acyltransferase"/>
    <property type="match status" value="1"/>
</dbReference>
<proteinExistence type="predicted"/>
<dbReference type="Gene3D" id="3.40.50.12780">
    <property type="entry name" value="N-terminal domain of ligase-like"/>
    <property type="match status" value="1"/>
</dbReference>
<comment type="catalytic activity">
    <reaction evidence="1">
        <text>a long-chain fatty acid + ATP + CoA = a long-chain fatty acyl-CoA + AMP + diphosphate</text>
        <dbReference type="Rhea" id="RHEA:15421"/>
        <dbReference type="ChEBI" id="CHEBI:30616"/>
        <dbReference type="ChEBI" id="CHEBI:33019"/>
        <dbReference type="ChEBI" id="CHEBI:57287"/>
        <dbReference type="ChEBI" id="CHEBI:57560"/>
        <dbReference type="ChEBI" id="CHEBI:83139"/>
        <dbReference type="ChEBI" id="CHEBI:456215"/>
        <dbReference type="EC" id="6.2.1.3"/>
    </reaction>
    <physiologicalReaction direction="left-to-right" evidence="1">
        <dbReference type="Rhea" id="RHEA:15422"/>
    </physiologicalReaction>
</comment>
<dbReference type="Gene3D" id="3.30.300.30">
    <property type="match status" value="1"/>
</dbReference>
<dbReference type="Pfam" id="PF00550">
    <property type="entry name" value="PP-binding"/>
    <property type="match status" value="1"/>
</dbReference>
<dbReference type="InterPro" id="IPR000873">
    <property type="entry name" value="AMP-dep_synth/lig_dom"/>
</dbReference>
<dbReference type="InterPro" id="IPR009081">
    <property type="entry name" value="PP-bd_ACP"/>
</dbReference>
<dbReference type="Proteomes" id="UP000060487">
    <property type="component" value="Unassembled WGS sequence"/>
</dbReference>
<dbReference type="GO" id="GO:0004467">
    <property type="term" value="F:long-chain fatty acid-CoA ligase activity"/>
    <property type="evidence" value="ECO:0007669"/>
    <property type="project" value="UniProtKB-EC"/>
</dbReference>
<dbReference type="PANTHER" id="PTHR43272">
    <property type="entry name" value="LONG-CHAIN-FATTY-ACID--COA LIGASE"/>
    <property type="match status" value="1"/>
</dbReference>
<comment type="caution">
    <text evidence="3">The sequence shown here is derived from an EMBL/GenBank/DDBJ whole genome shotgun (WGS) entry which is preliminary data.</text>
</comment>
<dbReference type="InterPro" id="IPR025110">
    <property type="entry name" value="AMP-bd_C"/>
</dbReference>
<evidence type="ECO:0000313" key="3">
    <source>
        <dbReference type="EMBL" id="KWT91068.1"/>
    </source>
</evidence>
<dbReference type="PANTHER" id="PTHR43272:SF52">
    <property type="entry name" value="AMP-DEPENDENT SYNTHETASE_LIGASE DOMAIN-CONTAINING PROTEIN"/>
    <property type="match status" value="1"/>
</dbReference>
<sequence length="904" mass="98187">MTKKMKETPQNSSSIFNRFAESARKNSAKKAFIYCSSGEKSTSPAPECQTYTYADILDRATAIAGLLKDIGTTSGSRAAICAENSPKWCASYLAVTAAGGVSVPMDSELGAGEIRNLLINSGASVIFTSRHTNDKVRGACEGLAVHQILLDSGEFNDIWENAKTGAAAPEVLSMPNDTASIIYTSGTTSTPKGVILTHKNFLSDAAAVIETGLITPSDNVLSVLPLHHTYPFMCTFLVPLFVGATITYPPSLKGQELISTIRTQSVTILIGIPRLLEMFLAAIDNKIAAKPETARRVINALNTVSHTLRRTLDINAGRYLFKAVQEAFGGQFRFISSGGARLKPDVMTRLESYGFTVVEGYGLTETSPVVTFNPLGKRRPGSAGVPLKGVEISAPRKTGNTPPPEGEILIKGPMVTTGYLNMPDETEKAFGADSTAVGWFHSGDLGYIDEDGYLFITGRSKEVIVLSSGKNVYPEDVEQAYSAIPLIKEMCVHASGPDTDAVRAIIVPDMDYAKRMNIATVENALRWEINKISTELPPYMRIKGFVIHSEPLPRTRLGKIKRFQLKAIASAAPEEGSNTPEGQPVTEPYAAAVISILKNLMELNRNISIEENLELDLGIDSLKRLELLGAIEEHFKARLPDGFGQAIHTVKELSDGVREFYERAGSNTGTAILTNEAQSGFKEMFSTPPDAHDLQKIGIRNSLPERLITRAVLWLIRQCIRRFYRGQLIGIENLTAPPYIISPNHTSYLDAFIVAALLPWAVFKNLYFQGAEDIFRSALAKLFARLGHVIPIDPNVNLEKAMTMSAYLLRQGLSLCIFPEGGRSVDGTLQVFKKGVGILSKECGVPVIPARIDGAYEALPRGAFLPKPACITLNLGKPIPPASGTYQSITEEVKARIAEMGRND</sequence>
<dbReference type="Pfam" id="PF00501">
    <property type="entry name" value="AMP-binding"/>
    <property type="match status" value="1"/>
</dbReference>
<dbReference type="EMBL" id="LNQR01000032">
    <property type="protein sequence ID" value="KWT91068.1"/>
    <property type="molecule type" value="Genomic_DNA"/>
</dbReference>
<evidence type="ECO:0000256" key="1">
    <source>
        <dbReference type="ARBA" id="ARBA00024484"/>
    </source>
</evidence>